<gene>
    <name evidence="2" type="ORF">FNAPI_13883</name>
</gene>
<dbReference type="AlphaFoldDB" id="A0A8H5I4P7"/>
<feature type="transmembrane region" description="Helical" evidence="1">
    <location>
        <begin position="71"/>
        <end position="96"/>
    </location>
</feature>
<feature type="transmembrane region" description="Helical" evidence="1">
    <location>
        <begin position="116"/>
        <end position="138"/>
    </location>
</feature>
<dbReference type="EMBL" id="JAAOAO010001013">
    <property type="protein sequence ID" value="KAF5529407.1"/>
    <property type="molecule type" value="Genomic_DNA"/>
</dbReference>
<keyword evidence="1" id="KW-0812">Transmembrane</keyword>
<feature type="non-terminal residue" evidence="2">
    <location>
        <position position="376"/>
    </location>
</feature>
<organism evidence="2 3">
    <name type="scientific">Fusarium napiforme</name>
    <dbReference type="NCBI Taxonomy" id="42672"/>
    <lineage>
        <taxon>Eukaryota</taxon>
        <taxon>Fungi</taxon>
        <taxon>Dikarya</taxon>
        <taxon>Ascomycota</taxon>
        <taxon>Pezizomycotina</taxon>
        <taxon>Sordariomycetes</taxon>
        <taxon>Hypocreomycetidae</taxon>
        <taxon>Hypocreales</taxon>
        <taxon>Nectriaceae</taxon>
        <taxon>Fusarium</taxon>
        <taxon>Fusarium fujikuroi species complex</taxon>
    </lineage>
</organism>
<keyword evidence="1" id="KW-1133">Transmembrane helix</keyword>
<evidence type="ECO:0000313" key="2">
    <source>
        <dbReference type="EMBL" id="KAF5529407.1"/>
    </source>
</evidence>
<evidence type="ECO:0000256" key="1">
    <source>
        <dbReference type="SAM" id="Phobius"/>
    </source>
</evidence>
<evidence type="ECO:0000313" key="3">
    <source>
        <dbReference type="Proteomes" id="UP000574317"/>
    </source>
</evidence>
<sequence>MFATLVPFCFSTIFVSLTFTKLVHLSIHAKTISPGAFVLFLPSLLLPDVLVIFLSRLALRQQKGVFSVGACVLGCIFSFILLGASASQLGFFYSTGNEVKWSEALSYAGDKDGMKILLSGLNSVLAAGAFIVVVAWVAKWFLYRAVGSLIATVGMPVVHAWQWFRHRNGRSPQSLAYDSDSEFDEDLEGGKEGARLIPDTHQEHRTRPRTWILLALISVFLFLTTTLRPAAPYTMMSMTLPAAMLEMFKSPAKLCNVEGGWPLPDLIAPDNWEEPNGRFPGWTPGNDGTAAQKYRNTIPEWLPSDIPAGFNKWLIEPNKTVDEEPAASPSNACEVPKADGTFYNPVLDPLKISNLDTDIIDVIRDTLKGGDVKIKH</sequence>
<feature type="transmembrane region" description="Helical" evidence="1">
    <location>
        <begin position="211"/>
        <end position="231"/>
    </location>
</feature>
<name>A0A8H5I4P7_9HYPO</name>
<reference evidence="2 3" key="1">
    <citation type="submission" date="2020-05" db="EMBL/GenBank/DDBJ databases">
        <title>Identification and distribution of gene clusters putatively required for synthesis of sphingolipid metabolism inhibitors in phylogenetically diverse species of the filamentous fungus Fusarium.</title>
        <authorList>
            <person name="Kim H.-S."/>
            <person name="Busman M."/>
            <person name="Brown D.W."/>
            <person name="Divon H."/>
            <person name="Uhlig S."/>
            <person name="Proctor R.H."/>
        </authorList>
    </citation>
    <scope>NUCLEOTIDE SEQUENCE [LARGE SCALE GENOMIC DNA]</scope>
    <source>
        <strain evidence="2 3">NRRL 25196</strain>
    </source>
</reference>
<keyword evidence="1" id="KW-0472">Membrane</keyword>
<keyword evidence="3" id="KW-1185">Reference proteome</keyword>
<dbReference type="Proteomes" id="UP000574317">
    <property type="component" value="Unassembled WGS sequence"/>
</dbReference>
<accession>A0A8H5I4P7</accession>
<feature type="transmembrane region" description="Helical" evidence="1">
    <location>
        <begin position="36"/>
        <end position="59"/>
    </location>
</feature>
<protein>
    <submittedName>
        <fullName evidence="2">Uncharacterized protein</fullName>
    </submittedName>
</protein>
<comment type="caution">
    <text evidence="2">The sequence shown here is derived from an EMBL/GenBank/DDBJ whole genome shotgun (WGS) entry which is preliminary data.</text>
</comment>
<proteinExistence type="predicted"/>